<dbReference type="InterPro" id="IPR003680">
    <property type="entry name" value="Flavodoxin_fold"/>
</dbReference>
<name>A0A2N5EFE3_9GAMM</name>
<keyword evidence="1" id="KW-0560">Oxidoreductase</keyword>
<feature type="domain" description="Flavodoxin-like fold" evidence="2">
    <location>
        <begin position="2"/>
        <end position="167"/>
    </location>
</feature>
<dbReference type="GO" id="GO:0003955">
    <property type="term" value="F:NAD(P)H dehydrogenase (quinone) activity"/>
    <property type="evidence" value="ECO:0007669"/>
    <property type="project" value="TreeGrafter"/>
</dbReference>
<evidence type="ECO:0000256" key="1">
    <source>
        <dbReference type="ARBA" id="ARBA00023002"/>
    </source>
</evidence>
<accession>A0A2N5EFE3</accession>
<evidence type="ECO:0000259" key="2">
    <source>
        <dbReference type="Pfam" id="PF02525"/>
    </source>
</evidence>
<dbReference type="NCBIfam" id="NF002044">
    <property type="entry name" value="PRK00871.1"/>
    <property type="match status" value="1"/>
</dbReference>
<dbReference type="Gene3D" id="3.40.50.360">
    <property type="match status" value="1"/>
</dbReference>
<dbReference type="OrthoDB" id="9798454at2"/>
<dbReference type="EMBL" id="PJZF01000002">
    <property type="protein sequence ID" value="PLR41245.1"/>
    <property type="molecule type" value="Genomic_DNA"/>
</dbReference>
<protein>
    <submittedName>
        <fullName evidence="3">Glutathione-regulated potassium-efflux system oxidoreductase KefF</fullName>
    </submittedName>
</protein>
<organism evidence="3 4">
    <name type="scientific">Chimaeribacter californicus</name>
    <dbReference type="NCBI Taxonomy" id="2060067"/>
    <lineage>
        <taxon>Bacteria</taxon>
        <taxon>Pseudomonadati</taxon>
        <taxon>Pseudomonadota</taxon>
        <taxon>Gammaproteobacteria</taxon>
        <taxon>Enterobacterales</taxon>
        <taxon>Yersiniaceae</taxon>
        <taxon>Chimaeribacter</taxon>
    </lineage>
</organism>
<dbReference type="PANTHER" id="PTHR47307:SF2">
    <property type="entry name" value="GLUTATHIONE-REGULATED POTASSIUM-EFFLUX SYSTEM ANCILLARY PROTEIN KEFF"/>
    <property type="match status" value="1"/>
</dbReference>
<dbReference type="Pfam" id="PF02525">
    <property type="entry name" value="Flavodoxin_2"/>
    <property type="match status" value="1"/>
</dbReference>
<dbReference type="GO" id="GO:0009055">
    <property type="term" value="F:electron transfer activity"/>
    <property type="evidence" value="ECO:0007669"/>
    <property type="project" value="TreeGrafter"/>
</dbReference>
<dbReference type="PANTHER" id="PTHR47307">
    <property type="entry name" value="GLUTATHIONE-REGULATED POTASSIUM-EFFLUX SYSTEM ANCILLARY PROTEIN KEFG"/>
    <property type="match status" value="1"/>
</dbReference>
<dbReference type="InterPro" id="IPR046980">
    <property type="entry name" value="KefG/KefF"/>
</dbReference>
<comment type="caution">
    <text evidence="3">The sequence shown here is derived from an EMBL/GenBank/DDBJ whole genome shotgun (WGS) entry which is preliminary data.</text>
</comment>
<evidence type="ECO:0000313" key="3">
    <source>
        <dbReference type="EMBL" id="PLR41245.1"/>
    </source>
</evidence>
<reference evidence="3 4" key="1">
    <citation type="submission" date="2017-12" db="EMBL/GenBank/DDBJ databases">
        <title>Characterization of six clinical isolates of Enterochimera gen. nov., a novel genus of the Yersiniaciae family and the three species Enterochimera arupensis sp. nov., Enterochimera coloradensis sp. nov, and Enterochimera californica sp. nov.</title>
        <authorList>
            <person name="Rossi A."/>
            <person name="Fisher M."/>
        </authorList>
    </citation>
    <scope>NUCLEOTIDE SEQUENCE [LARGE SCALE GENOMIC DNA]</scope>
    <source>
        <strain evidence="4">2015-Iso6</strain>
    </source>
</reference>
<gene>
    <name evidence="3" type="ORF">CYR55_03950</name>
</gene>
<dbReference type="GO" id="GO:0010181">
    <property type="term" value="F:FMN binding"/>
    <property type="evidence" value="ECO:0007669"/>
    <property type="project" value="TreeGrafter"/>
</dbReference>
<dbReference type="RefSeq" id="WP_101815021.1">
    <property type="nucleotide sequence ID" value="NZ_PJZF01000002.1"/>
</dbReference>
<dbReference type="Proteomes" id="UP000234240">
    <property type="component" value="Unassembled WGS sequence"/>
</dbReference>
<dbReference type="SUPFAM" id="SSF52218">
    <property type="entry name" value="Flavoproteins"/>
    <property type="match status" value="1"/>
</dbReference>
<dbReference type="AlphaFoldDB" id="A0A2N5EFE3"/>
<evidence type="ECO:0000313" key="4">
    <source>
        <dbReference type="Proteomes" id="UP000234240"/>
    </source>
</evidence>
<keyword evidence="4" id="KW-1185">Reference proteome</keyword>
<sequence>MILIIYAHPYPQHSHANKRLIQAAGELDQVEVRSLYDLYPDFALNVEAEQQALSRASLVVWQHPMQWYSMPPLLKLWFDKVLTHGWAYGQGGHALRGKKALWAVTTGGDHHHFELGNFPDFAALAQPLEATALYCGMQWQPPFVLHGTFNCDPVTLEAAAARYHSQLSAYLLPQAANESTAALAGGTHG</sequence>
<proteinExistence type="predicted"/>
<dbReference type="InterPro" id="IPR029039">
    <property type="entry name" value="Flavoprotein-like_sf"/>
</dbReference>